<organism evidence="9 10">
    <name type="scientific">Maledivibacter halophilus</name>
    <dbReference type="NCBI Taxonomy" id="36842"/>
    <lineage>
        <taxon>Bacteria</taxon>
        <taxon>Bacillati</taxon>
        <taxon>Bacillota</taxon>
        <taxon>Clostridia</taxon>
        <taxon>Peptostreptococcales</taxon>
        <taxon>Caminicellaceae</taxon>
        <taxon>Maledivibacter</taxon>
    </lineage>
</organism>
<evidence type="ECO:0000259" key="8">
    <source>
        <dbReference type="PROSITE" id="PS50928"/>
    </source>
</evidence>
<dbReference type="GO" id="GO:0005886">
    <property type="term" value="C:plasma membrane"/>
    <property type="evidence" value="ECO:0007669"/>
    <property type="project" value="UniProtKB-SubCell"/>
</dbReference>
<keyword evidence="5 7" id="KW-1133">Transmembrane helix</keyword>
<feature type="transmembrane region" description="Helical" evidence="7">
    <location>
        <begin position="217"/>
        <end position="243"/>
    </location>
</feature>
<evidence type="ECO:0000256" key="6">
    <source>
        <dbReference type="ARBA" id="ARBA00023136"/>
    </source>
</evidence>
<keyword evidence="10" id="KW-1185">Reference proteome</keyword>
<feature type="transmembrane region" description="Helical" evidence="7">
    <location>
        <begin position="157"/>
        <end position="179"/>
    </location>
</feature>
<reference evidence="9 10" key="1">
    <citation type="submission" date="2017-02" db="EMBL/GenBank/DDBJ databases">
        <authorList>
            <person name="Peterson S.W."/>
        </authorList>
    </citation>
    <scope>NUCLEOTIDE SEQUENCE [LARGE SCALE GENOMIC DNA]</scope>
    <source>
        <strain evidence="9 10">M1</strain>
    </source>
</reference>
<evidence type="ECO:0000256" key="7">
    <source>
        <dbReference type="RuleBase" id="RU363032"/>
    </source>
</evidence>
<dbReference type="CDD" id="cd06261">
    <property type="entry name" value="TM_PBP2"/>
    <property type="match status" value="1"/>
</dbReference>
<dbReference type="PANTHER" id="PTHR43163:SF6">
    <property type="entry name" value="DIPEPTIDE TRANSPORT SYSTEM PERMEASE PROTEIN DPPB-RELATED"/>
    <property type="match status" value="1"/>
</dbReference>
<keyword evidence="3" id="KW-1003">Cell membrane</keyword>
<dbReference type="AlphaFoldDB" id="A0A1T5LSR6"/>
<evidence type="ECO:0000313" key="10">
    <source>
        <dbReference type="Proteomes" id="UP000190285"/>
    </source>
</evidence>
<feature type="transmembrane region" description="Helical" evidence="7">
    <location>
        <begin position="263"/>
        <end position="289"/>
    </location>
</feature>
<dbReference type="Pfam" id="PF19300">
    <property type="entry name" value="BPD_transp_1_N"/>
    <property type="match status" value="1"/>
</dbReference>
<evidence type="ECO:0000256" key="1">
    <source>
        <dbReference type="ARBA" id="ARBA00004651"/>
    </source>
</evidence>
<evidence type="ECO:0000256" key="5">
    <source>
        <dbReference type="ARBA" id="ARBA00022989"/>
    </source>
</evidence>
<name>A0A1T5LSR6_9FIRM</name>
<dbReference type="Gene3D" id="1.10.3720.10">
    <property type="entry name" value="MetI-like"/>
    <property type="match status" value="1"/>
</dbReference>
<dbReference type="GO" id="GO:0055085">
    <property type="term" value="P:transmembrane transport"/>
    <property type="evidence" value="ECO:0007669"/>
    <property type="project" value="InterPro"/>
</dbReference>
<protein>
    <submittedName>
        <fullName evidence="9">Peptide/nickel transport system permease protein</fullName>
    </submittedName>
</protein>
<dbReference type="Proteomes" id="UP000190285">
    <property type="component" value="Unassembled WGS sequence"/>
</dbReference>
<evidence type="ECO:0000256" key="4">
    <source>
        <dbReference type="ARBA" id="ARBA00022692"/>
    </source>
</evidence>
<feature type="transmembrane region" description="Helical" evidence="7">
    <location>
        <begin position="124"/>
        <end position="145"/>
    </location>
</feature>
<keyword evidence="2 7" id="KW-0813">Transport</keyword>
<dbReference type="PANTHER" id="PTHR43163">
    <property type="entry name" value="DIPEPTIDE TRANSPORT SYSTEM PERMEASE PROTEIN DPPB-RELATED"/>
    <property type="match status" value="1"/>
</dbReference>
<dbReference type="EMBL" id="FUZT01000008">
    <property type="protein sequence ID" value="SKC79012.1"/>
    <property type="molecule type" value="Genomic_DNA"/>
</dbReference>
<dbReference type="InterPro" id="IPR045621">
    <property type="entry name" value="BPD_transp_1_N"/>
</dbReference>
<proteinExistence type="inferred from homology"/>
<keyword evidence="6 7" id="KW-0472">Membrane</keyword>
<dbReference type="STRING" id="36842.SAMN02194393_03242"/>
<comment type="similarity">
    <text evidence="7">Belongs to the binding-protein-dependent transport system permease family.</text>
</comment>
<evidence type="ECO:0000256" key="3">
    <source>
        <dbReference type="ARBA" id="ARBA00022475"/>
    </source>
</evidence>
<feature type="domain" description="ABC transmembrane type-1" evidence="8">
    <location>
        <begin position="85"/>
        <end position="286"/>
    </location>
</feature>
<dbReference type="Pfam" id="PF00528">
    <property type="entry name" value="BPD_transp_1"/>
    <property type="match status" value="1"/>
</dbReference>
<dbReference type="InterPro" id="IPR000515">
    <property type="entry name" value="MetI-like"/>
</dbReference>
<keyword evidence="4 7" id="KW-0812">Transmembrane</keyword>
<evidence type="ECO:0000313" key="9">
    <source>
        <dbReference type="EMBL" id="SKC79012.1"/>
    </source>
</evidence>
<dbReference type="InterPro" id="IPR035906">
    <property type="entry name" value="MetI-like_sf"/>
</dbReference>
<dbReference type="PROSITE" id="PS50928">
    <property type="entry name" value="ABC_TM1"/>
    <property type="match status" value="1"/>
</dbReference>
<feature type="transmembrane region" description="Helical" evidence="7">
    <location>
        <begin position="91"/>
        <end position="112"/>
    </location>
</feature>
<gene>
    <name evidence="9" type="ORF">SAMN02194393_03242</name>
</gene>
<dbReference type="SUPFAM" id="SSF161098">
    <property type="entry name" value="MetI-like"/>
    <property type="match status" value="1"/>
</dbReference>
<evidence type="ECO:0000256" key="2">
    <source>
        <dbReference type="ARBA" id="ARBA00022448"/>
    </source>
</evidence>
<comment type="subcellular location">
    <subcellularLocation>
        <location evidence="1 7">Cell membrane</location>
        <topology evidence="1 7">Multi-pass membrane protein</topology>
    </subcellularLocation>
</comment>
<sequence length="298" mass="32968">MIIPVILGITFIVFSIMSFSPGDPAKIILGDGATEEAVQQLRDELGLDDPFFVRYFNYVKNALKGDFGKSYRTNIPVYEEIFNRFPVTLRISFFSICIAAIVGIPIGIIAAVKRYSILDVSSMIFTLLLNSMPAFWLGLLLILFFSLKLDLLPATGVTSWVSYILPSIALSGRTTAVIARMTRSSMLEVIRKDYIRTARSKGASEKRIIWKHSLRNAMIPVVTLVGINFGILLGSTILIESVFAMPGVGSLLITAIRTKDTPIVLADIILLASCFSLINLTVDIIYGFIDPRIKSQYN</sequence>
<accession>A0A1T5LSR6</accession>